<protein>
    <recommendedName>
        <fullName evidence="4">D-Ala-teichoic acid biosynthesis protein</fullName>
    </recommendedName>
</protein>
<dbReference type="OrthoDB" id="2243021at2"/>
<name>A0A1L8SYP3_9ENTE</name>
<dbReference type="Proteomes" id="UP000183700">
    <property type="component" value="Unassembled WGS sequence"/>
</dbReference>
<evidence type="ECO:0000313" key="2">
    <source>
        <dbReference type="EMBL" id="OJG37189.1"/>
    </source>
</evidence>
<dbReference type="InterPro" id="IPR021008">
    <property type="entry name" value="DltX"/>
</dbReference>
<dbReference type="RefSeq" id="WP_071860695.1">
    <property type="nucleotide sequence ID" value="NZ_CAURXW010000017.1"/>
</dbReference>
<gene>
    <name evidence="2" type="ORF">RV00_GL000146</name>
</gene>
<sequence length="49" mass="5935">MKAFLSRPTTRYWLSFIGKTIFYFAVVLILIYLYHYKSIQGGNFIYNEF</sequence>
<proteinExistence type="predicted"/>
<dbReference type="STRING" id="319970.RV00_GL000146"/>
<organism evidence="2 3">
    <name type="scientific">Enterococcus devriesei</name>
    <dbReference type="NCBI Taxonomy" id="319970"/>
    <lineage>
        <taxon>Bacteria</taxon>
        <taxon>Bacillati</taxon>
        <taxon>Bacillota</taxon>
        <taxon>Bacilli</taxon>
        <taxon>Lactobacillales</taxon>
        <taxon>Enterococcaceae</taxon>
        <taxon>Enterococcus</taxon>
    </lineage>
</organism>
<dbReference type="AlphaFoldDB" id="A0A1L8SYP3"/>
<keyword evidence="1" id="KW-0472">Membrane</keyword>
<dbReference type="EMBL" id="JXKM01000001">
    <property type="protein sequence ID" value="OJG37189.1"/>
    <property type="molecule type" value="Genomic_DNA"/>
</dbReference>
<dbReference type="Pfam" id="PF12459">
    <property type="entry name" value="DltX"/>
    <property type="match status" value="1"/>
</dbReference>
<evidence type="ECO:0008006" key="4">
    <source>
        <dbReference type="Google" id="ProtNLM"/>
    </source>
</evidence>
<reference evidence="2 3" key="1">
    <citation type="submission" date="2014-12" db="EMBL/GenBank/DDBJ databases">
        <title>Draft genome sequences of 29 type strains of Enterococci.</title>
        <authorList>
            <person name="Zhong Z."/>
            <person name="Sun Z."/>
            <person name="Liu W."/>
            <person name="Zhang W."/>
            <person name="Zhang H."/>
        </authorList>
    </citation>
    <scope>NUCLEOTIDE SEQUENCE [LARGE SCALE GENOMIC DNA]</scope>
    <source>
        <strain evidence="2 3">DSM 22802</strain>
    </source>
</reference>
<evidence type="ECO:0000256" key="1">
    <source>
        <dbReference type="SAM" id="Phobius"/>
    </source>
</evidence>
<keyword evidence="1" id="KW-0812">Transmembrane</keyword>
<evidence type="ECO:0000313" key="3">
    <source>
        <dbReference type="Proteomes" id="UP000183700"/>
    </source>
</evidence>
<keyword evidence="3" id="KW-1185">Reference proteome</keyword>
<feature type="transmembrane region" description="Helical" evidence="1">
    <location>
        <begin position="12"/>
        <end position="34"/>
    </location>
</feature>
<keyword evidence="1" id="KW-1133">Transmembrane helix</keyword>
<accession>A0A1L8SYP3</accession>
<comment type="caution">
    <text evidence="2">The sequence shown here is derived from an EMBL/GenBank/DDBJ whole genome shotgun (WGS) entry which is preliminary data.</text>
</comment>